<comment type="caution">
    <text evidence="2">The sequence shown here is derived from an EMBL/GenBank/DDBJ whole genome shotgun (WGS) entry which is preliminary data.</text>
</comment>
<gene>
    <name evidence="2" type="ORF">RFI_27250</name>
</gene>
<dbReference type="EMBL" id="ASPP01023640">
    <property type="protein sequence ID" value="ETO10127.1"/>
    <property type="molecule type" value="Genomic_DNA"/>
</dbReference>
<dbReference type="InterPro" id="IPR032675">
    <property type="entry name" value="LRR_dom_sf"/>
</dbReference>
<name>X6M9H1_RETFI</name>
<evidence type="ECO:0000256" key="1">
    <source>
        <dbReference type="SAM" id="MobiDB-lite"/>
    </source>
</evidence>
<evidence type="ECO:0000313" key="2">
    <source>
        <dbReference type="EMBL" id="ETO10127.1"/>
    </source>
</evidence>
<feature type="compositionally biased region" description="Low complexity" evidence="1">
    <location>
        <begin position="125"/>
        <end position="139"/>
    </location>
</feature>
<evidence type="ECO:0000313" key="3">
    <source>
        <dbReference type="Proteomes" id="UP000023152"/>
    </source>
</evidence>
<dbReference type="AlphaFoldDB" id="X6M9H1"/>
<keyword evidence="3" id="KW-1185">Reference proteome</keyword>
<dbReference type="Gene3D" id="3.80.10.10">
    <property type="entry name" value="Ribonuclease Inhibitor"/>
    <property type="match status" value="1"/>
</dbReference>
<organism evidence="2 3">
    <name type="scientific">Reticulomyxa filosa</name>
    <dbReference type="NCBI Taxonomy" id="46433"/>
    <lineage>
        <taxon>Eukaryota</taxon>
        <taxon>Sar</taxon>
        <taxon>Rhizaria</taxon>
        <taxon>Retaria</taxon>
        <taxon>Foraminifera</taxon>
        <taxon>Monothalamids</taxon>
        <taxon>Reticulomyxidae</taxon>
        <taxon>Reticulomyxa</taxon>
    </lineage>
</organism>
<accession>X6M9H1</accession>
<dbReference type="SUPFAM" id="SSF52047">
    <property type="entry name" value="RNI-like"/>
    <property type="match status" value="1"/>
</dbReference>
<protein>
    <submittedName>
        <fullName evidence="2">Uncharacterized protein</fullName>
    </submittedName>
</protein>
<feature type="region of interest" description="Disordered" evidence="1">
    <location>
        <begin position="104"/>
        <end position="149"/>
    </location>
</feature>
<reference evidence="2 3" key="1">
    <citation type="journal article" date="2013" name="Curr. Biol.">
        <title>The Genome of the Foraminiferan Reticulomyxa filosa.</title>
        <authorList>
            <person name="Glockner G."/>
            <person name="Hulsmann N."/>
            <person name="Schleicher M."/>
            <person name="Noegel A.A."/>
            <person name="Eichinger L."/>
            <person name="Gallinger C."/>
            <person name="Pawlowski J."/>
            <person name="Sierra R."/>
            <person name="Euteneuer U."/>
            <person name="Pillet L."/>
            <person name="Moustafa A."/>
            <person name="Platzer M."/>
            <person name="Groth M."/>
            <person name="Szafranski K."/>
            <person name="Schliwa M."/>
        </authorList>
    </citation>
    <scope>NUCLEOTIDE SEQUENCE [LARGE SCALE GENOMIC DNA]</scope>
</reference>
<dbReference type="Proteomes" id="UP000023152">
    <property type="component" value="Unassembled WGS sequence"/>
</dbReference>
<sequence length="149" mass="16742">MLTELVLDSNPITDKGILLLSDFIAGNPARLRVLKLSNLWSDITTPVMNVFLAALEKNTQITNLSMDTRLIQHRDIISKVCERNWKRFAKMRKLQKTLLGEIKNNPKLANPRGITPATVGEEQVPVETNVESTTNTENVENGDEKTQTD</sequence>
<proteinExistence type="predicted"/>